<reference evidence="6 7" key="1">
    <citation type="submission" date="2019-10" db="EMBL/GenBank/DDBJ databases">
        <title>Streptomyces sp. nov., a novel actinobacterium isolated from alkaline environment.</title>
        <authorList>
            <person name="Golinska P."/>
        </authorList>
    </citation>
    <scope>NUCLEOTIDE SEQUENCE [LARGE SCALE GENOMIC DNA]</scope>
    <source>
        <strain evidence="6 7">OF1</strain>
    </source>
</reference>
<name>A0A5P0YKY3_9ACTN</name>
<dbReference type="InterPro" id="IPR027381">
    <property type="entry name" value="LytR/CpsA/Psr_C"/>
</dbReference>
<keyword evidence="3" id="KW-0472">Membrane</keyword>
<comment type="similarity">
    <text evidence="1">Belongs to the LytR/CpsA/Psr (LCP) family.</text>
</comment>
<keyword evidence="7" id="KW-1185">Reference proteome</keyword>
<gene>
    <name evidence="6" type="ORF">FNX44_003945</name>
</gene>
<dbReference type="Pfam" id="PF03816">
    <property type="entry name" value="LytR_cpsA_psr"/>
    <property type="match status" value="1"/>
</dbReference>
<feature type="compositionally biased region" description="Basic and acidic residues" evidence="2">
    <location>
        <begin position="111"/>
        <end position="135"/>
    </location>
</feature>
<dbReference type="InterPro" id="IPR004474">
    <property type="entry name" value="LytR_CpsA_psr"/>
</dbReference>
<dbReference type="Gene3D" id="3.30.70.2390">
    <property type="match status" value="1"/>
</dbReference>
<dbReference type="Gene3D" id="3.40.630.190">
    <property type="entry name" value="LCP protein"/>
    <property type="match status" value="1"/>
</dbReference>
<comment type="caution">
    <text evidence="6">The sequence shown here is derived from an EMBL/GenBank/DDBJ whole genome shotgun (WGS) entry which is preliminary data.</text>
</comment>
<feature type="domain" description="Cell envelope-related transcriptional attenuator" evidence="4">
    <location>
        <begin position="258"/>
        <end position="368"/>
    </location>
</feature>
<feature type="transmembrane region" description="Helical" evidence="3">
    <location>
        <begin position="168"/>
        <end position="187"/>
    </location>
</feature>
<evidence type="ECO:0000256" key="2">
    <source>
        <dbReference type="SAM" id="MobiDB-lite"/>
    </source>
</evidence>
<keyword evidence="3" id="KW-1133">Transmembrane helix</keyword>
<evidence type="ECO:0000256" key="3">
    <source>
        <dbReference type="SAM" id="Phobius"/>
    </source>
</evidence>
<evidence type="ECO:0000256" key="1">
    <source>
        <dbReference type="ARBA" id="ARBA00006068"/>
    </source>
</evidence>
<feature type="compositionally biased region" description="Low complexity" evidence="2">
    <location>
        <begin position="1"/>
        <end position="26"/>
    </location>
</feature>
<organism evidence="6 7">
    <name type="scientific">Streptomyces alkaliterrae</name>
    <dbReference type="NCBI Taxonomy" id="2213162"/>
    <lineage>
        <taxon>Bacteria</taxon>
        <taxon>Bacillati</taxon>
        <taxon>Actinomycetota</taxon>
        <taxon>Actinomycetes</taxon>
        <taxon>Kitasatosporales</taxon>
        <taxon>Streptomycetaceae</taxon>
        <taxon>Streptomyces</taxon>
    </lineage>
</organism>
<evidence type="ECO:0000259" key="5">
    <source>
        <dbReference type="Pfam" id="PF13399"/>
    </source>
</evidence>
<feature type="compositionally biased region" description="Basic residues" evidence="2">
    <location>
        <begin position="78"/>
        <end position="92"/>
    </location>
</feature>
<evidence type="ECO:0000259" key="4">
    <source>
        <dbReference type="Pfam" id="PF03816"/>
    </source>
</evidence>
<feature type="compositionally biased region" description="Pro residues" evidence="2">
    <location>
        <begin position="43"/>
        <end position="76"/>
    </location>
</feature>
<evidence type="ECO:0000313" key="7">
    <source>
        <dbReference type="Proteomes" id="UP000320857"/>
    </source>
</evidence>
<dbReference type="AlphaFoldDB" id="A0A5P0YKY3"/>
<evidence type="ECO:0000313" key="6">
    <source>
        <dbReference type="EMBL" id="MQS01033.1"/>
    </source>
</evidence>
<proteinExistence type="inferred from homology"/>
<dbReference type="PANTHER" id="PTHR33392:SF6">
    <property type="entry name" value="POLYISOPRENYL-TEICHOIC ACID--PEPTIDOGLYCAN TEICHOIC ACID TRANSFERASE TAGU"/>
    <property type="match status" value="1"/>
</dbReference>
<feature type="region of interest" description="Disordered" evidence="2">
    <location>
        <begin position="1"/>
        <end position="136"/>
    </location>
</feature>
<keyword evidence="3" id="KW-0812">Transmembrane</keyword>
<sequence length="538" mass="56371">MRPAVGTATRARTATATRTRRGGTATPAGSIRTSGTGRRDRVPPTPPPSPAPPRTAAPTTPPTNPPTNPPTTPPTTPTRRRGPRPPRPRRPRTPQDSTQDSTGRPAADSEPTDRRGEDGPADEEYRTDEFSFIEEKNDESEDVIDWLKFSESRTERREEAKRRGRNRVVAGVVVLVLALTGGLGYLWSAGKLPGFAETETATDAKPDTRHVIVVHLRELGSGDISTALLVNNQTAARGTTVLLPNSLALASGEGGATTLGRSFAAEGAGATRDALNALLGARIEGTWRLDTPYLENLVEMVGGITVKSDATVPGEKDGDRPLVKQGAGQELNGVAAVAYATHRGESEPQTKQLARFGQVMQAVLKKVSTDEDAATTTVESLGQIPDPHLSEAQLGAALARLAKHARAGAYRTELLPVESDGTLSEKTAQGLVKEVLGGSVTNADPQATARLSVRDASGSRGAADDARVTLVNGGFTVVSTGAADAPAARSTITYRRDDHAEQAKEAARTLGLAADAVTKGEGAANADITVVLGADYKP</sequence>
<dbReference type="PANTHER" id="PTHR33392">
    <property type="entry name" value="POLYISOPRENYL-TEICHOIC ACID--PEPTIDOGLYCAN TEICHOIC ACID TRANSFERASE TAGU"/>
    <property type="match status" value="1"/>
</dbReference>
<dbReference type="Pfam" id="PF13399">
    <property type="entry name" value="LytR_C"/>
    <property type="match status" value="1"/>
</dbReference>
<accession>A0A5P0YKY3</accession>
<dbReference type="InterPro" id="IPR050922">
    <property type="entry name" value="LytR/CpsA/Psr_CW_biosynth"/>
</dbReference>
<dbReference type="EMBL" id="VJYK02000023">
    <property type="protein sequence ID" value="MQS01033.1"/>
    <property type="molecule type" value="Genomic_DNA"/>
</dbReference>
<feature type="domain" description="LytR/CpsA/Psr regulator C-terminal" evidence="5">
    <location>
        <begin position="449"/>
        <end position="536"/>
    </location>
</feature>
<protein>
    <submittedName>
        <fullName evidence="6">LytR family transcriptional regulator</fullName>
    </submittedName>
</protein>
<dbReference type="Proteomes" id="UP000320857">
    <property type="component" value="Unassembled WGS sequence"/>
</dbReference>